<evidence type="ECO:0000313" key="1">
    <source>
        <dbReference type="EMBL" id="CEM47273.1"/>
    </source>
</evidence>
<name>A0A0G4HSC6_9ALVE</name>
<proteinExistence type="predicted"/>
<dbReference type="EMBL" id="CDMZ01003693">
    <property type="protein sequence ID" value="CEM47273.1"/>
    <property type="molecule type" value="Genomic_DNA"/>
</dbReference>
<reference evidence="1" key="1">
    <citation type="submission" date="2014-11" db="EMBL/GenBank/DDBJ databases">
        <authorList>
            <person name="Otto D Thomas"/>
            <person name="Naeem Raeece"/>
        </authorList>
    </citation>
    <scope>NUCLEOTIDE SEQUENCE</scope>
</reference>
<protein>
    <submittedName>
        <fullName evidence="1">Uncharacterized protein</fullName>
    </submittedName>
</protein>
<sequence length="191" mass="21406">MVFCCCDSPVRDEERSAEVLVVDREKKDPSGNSLAPGPTLDSRALVSMSFEANGEALQGWHCRVFTNSKGTEVRNAVLKIDNERESFTLSVSKADGSPTARSIEKSRWNFARIRKLAGEVDEVLEVCPTFNRHQESLIDCALAMVGTDDRTVIFCFDNPDTRKKYFKIFTVMKKVAENRAQRAAAQRRLGP</sequence>
<dbReference type="AlphaFoldDB" id="A0A0G4HSC6"/>
<gene>
    <name evidence="1" type="ORF">Cvel_30999</name>
</gene>
<dbReference type="VEuPathDB" id="CryptoDB:Cvel_30999"/>
<accession>A0A0G4HSC6</accession>
<organism evidence="1">
    <name type="scientific">Chromera velia CCMP2878</name>
    <dbReference type="NCBI Taxonomy" id="1169474"/>
    <lineage>
        <taxon>Eukaryota</taxon>
        <taxon>Sar</taxon>
        <taxon>Alveolata</taxon>
        <taxon>Colpodellida</taxon>
        <taxon>Chromeraceae</taxon>
        <taxon>Chromera</taxon>
    </lineage>
</organism>